<reference evidence="2" key="1">
    <citation type="submission" date="2023-07" db="EMBL/GenBank/DDBJ databases">
        <title>Dyadobacter sp. nov 'subterranea' isolated from contaminted grondwater.</title>
        <authorList>
            <person name="Szabo I."/>
            <person name="Al-Omari J."/>
            <person name="Szerdahelyi S.G."/>
            <person name="Rado J."/>
        </authorList>
    </citation>
    <scope>NUCLEOTIDE SEQUENCE [LARGE SCALE GENOMIC DNA]</scope>
    <source>
        <strain evidence="2">UP-52</strain>
    </source>
</reference>
<dbReference type="InterPro" id="IPR038636">
    <property type="entry name" value="Wzi_sf"/>
</dbReference>
<sequence length="529" mass="59234">MKQPLPILPVILLLLLINPFWVLSQPLIPVDKKDGISNLQKEVTDSIGIASKSQSLVGIELEAFAGFNSNESVPYWMRANRFGSTPISGTSGGFIASISKIYDSKKRGKLFDWAAGAQARFNTGNHTEVLLIEGYLKARLGIFEFKGGRSKDIMGIVDSTLSLGSFSVSGNSLGIPKIQLAVTDYWRIPIWDGLLSFKGNFAYGWFGNTPIATYIGDFQRTNISVVNSYFHQKSFYARLGKPSAKLNLIGGFNHQTMFGSEDKIFTNFDLTKFQSFYYAVVGKTWYDNNGANTKLGNQIGSIDLGATYDFNKLYLFVYRQQFYDVGALAHLANVRDGLTGISLKNKTIRAGEFYWKKILLENFYSKNQAGESWSKPTPSGDEAYYNNFMYLQGWSYRGMGIGNPLITPRHEARNGLRYKEDEYFVNNRVIAFHLGMEAAIGSLNFLAKLSYSQNYGTYGTSPLGTSRNKLRWPIPPPYFQKVNQFSGYIECNKILQKNWQIGISAAIDSGKLLNDSFGLALNIRKSLNL</sequence>
<dbReference type="RefSeq" id="WP_194124911.1">
    <property type="nucleotide sequence ID" value="NZ_JACYGY010000003.1"/>
</dbReference>
<keyword evidence="2" id="KW-1185">Reference proteome</keyword>
<evidence type="ECO:0008006" key="3">
    <source>
        <dbReference type="Google" id="ProtNLM"/>
    </source>
</evidence>
<comment type="caution">
    <text evidence="1">The sequence shown here is derived from an EMBL/GenBank/DDBJ whole genome shotgun (WGS) entry which is preliminary data.</text>
</comment>
<organism evidence="1 2">
    <name type="scientific">Dyadobacter subterraneus</name>
    <dbReference type="NCBI Taxonomy" id="2773304"/>
    <lineage>
        <taxon>Bacteria</taxon>
        <taxon>Pseudomonadati</taxon>
        <taxon>Bacteroidota</taxon>
        <taxon>Cytophagia</taxon>
        <taxon>Cytophagales</taxon>
        <taxon>Spirosomataceae</taxon>
        <taxon>Dyadobacter</taxon>
    </lineage>
</organism>
<protein>
    <recommendedName>
        <fullName evidence="3">Capsule assembly protein Wzi</fullName>
    </recommendedName>
</protein>
<evidence type="ECO:0000313" key="1">
    <source>
        <dbReference type="EMBL" id="MBE9466626.1"/>
    </source>
</evidence>
<dbReference type="Gene3D" id="2.40.160.130">
    <property type="entry name" value="Capsule assembly protein Wzi"/>
    <property type="match status" value="1"/>
</dbReference>
<name>A0ABR9WQH2_9BACT</name>
<gene>
    <name evidence="1" type="ORF">IEE83_32575</name>
</gene>
<accession>A0ABR9WQH2</accession>
<dbReference type="Proteomes" id="UP000634134">
    <property type="component" value="Unassembled WGS sequence"/>
</dbReference>
<proteinExistence type="predicted"/>
<dbReference type="EMBL" id="JACYGY010000003">
    <property type="protein sequence ID" value="MBE9466626.1"/>
    <property type="molecule type" value="Genomic_DNA"/>
</dbReference>
<evidence type="ECO:0000313" key="2">
    <source>
        <dbReference type="Proteomes" id="UP000634134"/>
    </source>
</evidence>